<dbReference type="RefSeq" id="XP_040688551.1">
    <property type="nucleotide sequence ID" value="XM_040837066.1"/>
</dbReference>
<feature type="compositionally biased region" description="Polar residues" evidence="1">
    <location>
        <begin position="122"/>
        <end position="133"/>
    </location>
</feature>
<dbReference type="AlphaFoldDB" id="A0A1L9RIX5"/>
<sequence length="169" mass="19098">MNHESDQQRFAHIFPVKPTGPILSILQTTFGMYRLSTDYFTRIRNTPRDLPIVGSTFWSMSFEGSLLPLPCTVALVAFEPIQGPGQAAPTLFLYHRLPQTNNLPAHLHDQDVERNKEKNIYNPDTGTGYNAPQSRPPQYWASPACVCSHDKQKNRRSVTMTDRRGQSPG</sequence>
<dbReference type="Proteomes" id="UP000184383">
    <property type="component" value="Unassembled WGS sequence"/>
</dbReference>
<name>A0A1L9RIX5_ASPWE</name>
<feature type="region of interest" description="Disordered" evidence="1">
    <location>
        <begin position="149"/>
        <end position="169"/>
    </location>
</feature>
<protein>
    <submittedName>
        <fullName evidence="2">Uncharacterized protein</fullName>
    </submittedName>
</protein>
<dbReference type="EMBL" id="KV878212">
    <property type="protein sequence ID" value="OJJ34875.1"/>
    <property type="molecule type" value="Genomic_DNA"/>
</dbReference>
<dbReference type="VEuPathDB" id="FungiDB:ASPWEDRAFT_481722"/>
<proteinExistence type="predicted"/>
<evidence type="ECO:0000256" key="1">
    <source>
        <dbReference type="SAM" id="MobiDB-lite"/>
    </source>
</evidence>
<keyword evidence="3" id="KW-1185">Reference proteome</keyword>
<feature type="compositionally biased region" description="Basic and acidic residues" evidence="1">
    <location>
        <begin position="106"/>
        <end position="119"/>
    </location>
</feature>
<dbReference type="GeneID" id="63752914"/>
<organism evidence="2 3">
    <name type="scientific">Aspergillus wentii DTO 134E9</name>
    <dbReference type="NCBI Taxonomy" id="1073089"/>
    <lineage>
        <taxon>Eukaryota</taxon>
        <taxon>Fungi</taxon>
        <taxon>Dikarya</taxon>
        <taxon>Ascomycota</taxon>
        <taxon>Pezizomycotina</taxon>
        <taxon>Eurotiomycetes</taxon>
        <taxon>Eurotiomycetidae</taxon>
        <taxon>Eurotiales</taxon>
        <taxon>Aspergillaceae</taxon>
        <taxon>Aspergillus</taxon>
        <taxon>Aspergillus subgen. Cremei</taxon>
    </lineage>
</organism>
<feature type="region of interest" description="Disordered" evidence="1">
    <location>
        <begin position="105"/>
        <end position="136"/>
    </location>
</feature>
<gene>
    <name evidence="2" type="ORF">ASPWEDRAFT_481722</name>
</gene>
<evidence type="ECO:0000313" key="3">
    <source>
        <dbReference type="Proteomes" id="UP000184383"/>
    </source>
</evidence>
<evidence type="ECO:0000313" key="2">
    <source>
        <dbReference type="EMBL" id="OJJ34875.1"/>
    </source>
</evidence>
<accession>A0A1L9RIX5</accession>
<reference evidence="3" key="1">
    <citation type="journal article" date="2017" name="Genome Biol.">
        <title>Comparative genomics reveals high biological diversity and specific adaptations in the industrially and medically important fungal genus Aspergillus.</title>
        <authorList>
            <person name="de Vries R.P."/>
            <person name="Riley R."/>
            <person name="Wiebenga A."/>
            <person name="Aguilar-Osorio G."/>
            <person name="Amillis S."/>
            <person name="Uchima C.A."/>
            <person name="Anderluh G."/>
            <person name="Asadollahi M."/>
            <person name="Askin M."/>
            <person name="Barry K."/>
            <person name="Battaglia E."/>
            <person name="Bayram O."/>
            <person name="Benocci T."/>
            <person name="Braus-Stromeyer S.A."/>
            <person name="Caldana C."/>
            <person name="Canovas D."/>
            <person name="Cerqueira G.C."/>
            <person name="Chen F."/>
            <person name="Chen W."/>
            <person name="Choi C."/>
            <person name="Clum A."/>
            <person name="Dos Santos R.A."/>
            <person name="Damasio A.R."/>
            <person name="Diallinas G."/>
            <person name="Emri T."/>
            <person name="Fekete E."/>
            <person name="Flipphi M."/>
            <person name="Freyberg S."/>
            <person name="Gallo A."/>
            <person name="Gournas C."/>
            <person name="Habgood R."/>
            <person name="Hainaut M."/>
            <person name="Harispe M.L."/>
            <person name="Henrissat B."/>
            <person name="Hilden K.S."/>
            <person name="Hope R."/>
            <person name="Hossain A."/>
            <person name="Karabika E."/>
            <person name="Karaffa L."/>
            <person name="Karanyi Z."/>
            <person name="Krasevec N."/>
            <person name="Kuo A."/>
            <person name="Kusch H."/>
            <person name="LaButti K."/>
            <person name="Lagendijk E.L."/>
            <person name="Lapidus A."/>
            <person name="Levasseur A."/>
            <person name="Lindquist E."/>
            <person name="Lipzen A."/>
            <person name="Logrieco A.F."/>
            <person name="MacCabe A."/>
            <person name="Maekelae M.R."/>
            <person name="Malavazi I."/>
            <person name="Melin P."/>
            <person name="Meyer V."/>
            <person name="Mielnichuk N."/>
            <person name="Miskei M."/>
            <person name="Molnar A.P."/>
            <person name="Mule G."/>
            <person name="Ngan C.Y."/>
            <person name="Orejas M."/>
            <person name="Orosz E."/>
            <person name="Ouedraogo J.P."/>
            <person name="Overkamp K.M."/>
            <person name="Park H.-S."/>
            <person name="Perrone G."/>
            <person name="Piumi F."/>
            <person name="Punt P.J."/>
            <person name="Ram A.F."/>
            <person name="Ramon A."/>
            <person name="Rauscher S."/>
            <person name="Record E."/>
            <person name="Riano-Pachon D.M."/>
            <person name="Robert V."/>
            <person name="Roehrig J."/>
            <person name="Ruller R."/>
            <person name="Salamov A."/>
            <person name="Salih N.S."/>
            <person name="Samson R.A."/>
            <person name="Sandor E."/>
            <person name="Sanguinetti M."/>
            <person name="Schuetze T."/>
            <person name="Sepcic K."/>
            <person name="Shelest E."/>
            <person name="Sherlock G."/>
            <person name="Sophianopoulou V."/>
            <person name="Squina F.M."/>
            <person name="Sun H."/>
            <person name="Susca A."/>
            <person name="Todd R.B."/>
            <person name="Tsang A."/>
            <person name="Unkles S.E."/>
            <person name="van de Wiele N."/>
            <person name="van Rossen-Uffink D."/>
            <person name="Oliveira J.V."/>
            <person name="Vesth T.C."/>
            <person name="Visser J."/>
            <person name="Yu J.-H."/>
            <person name="Zhou M."/>
            <person name="Andersen M.R."/>
            <person name="Archer D.B."/>
            <person name="Baker S.E."/>
            <person name="Benoit I."/>
            <person name="Brakhage A.A."/>
            <person name="Braus G.H."/>
            <person name="Fischer R."/>
            <person name="Frisvad J.C."/>
            <person name="Goldman G.H."/>
            <person name="Houbraken J."/>
            <person name="Oakley B."/>
            <person name="Pocsi I."/>
            <person name="Scazzocchio C."/>
            <person name="Seiboth B."/>
            <person name="vanKuyk P.A."/>
            <person name="Wortman J."/>
            <person name="Dyer P.S."/>
            <person name="Grigoriev I.V."/>
        </authorList>
    </citation>
    <scope>NUCLEOTIDE SEQUENCE [LARGE SCALE GENOMIC DNA]</scope>
    <source>
        <strain evidence="3">DTO 134E9</strain>
    </source>
</reference>